<dbReference type="InterPro" id="IPR007110">
    <property type="entry name" value="Ig-like_dom"/>
</dbReference>
<feature type="domain" description="Ig-like" evidence="6">
    <location>
        <begin position="27"/>
        <end position="121"/>
    </location>
</feature>
<dbReference type="SMART" id="SM00409">
    <property type="entry name" value="IG"/>
    <property type="match status" value="1"/>
</dbReference>
<evidence type="ECO:0000259" key="6">
    <source>
        <dbReference type="PROSITE" id="PS50835"/>
    </source>
</evidence>
<dbReference type="Proteomes" id="UP001307889">
    <property type="component" value="Chromosome 1"/>
</dbReference>
<dbReference type="SUPFAM" id="SSF48726">
    <property type="entry name" value="Immunoglobulin"/>
    <property type="match status" value="1"/>
</dbReference>
<reference evidence="7 8" key="1">
    <citation type="submission" date="2023-09" db="EMBL/GenBank/DDBJ databases">
        <title>Nesidiocoris tenuis whole genome shotgun sequence.</title>
        <authorList>
            <person name="Shibata T."/>
            <person name="Shimoda M."/>
            <person name="Kobayashi T."/>
            <person name="Uehara T."/>
        </authorList>
    </citation>
    <scope>NUCLEOTIDE SEQUENCE [LARGE SCALE GENOMIC DNA]</scope>
    <source>
        <strain evidence="7 8">Japan</strain>
    </source>
</reference>
<keyword evidence="1" id="KW-0732">Signal</keyword>
<dbReference type="InterPro" id="IPR003599">
    <property type="entry name" value="Ig_sub"/>
</dbReference>
<sequence length="229" mass="24989">MGQYMCIASNGVPPAVSKRISINVHFPPVIQVPNQLVGAPLGTDVNLECYVEASPKAIIYWMRDPSDNMIVTSDKYETKVSVRSMFETKMTLKVHRLQKADVGTYKCIAKNSLGEVERSIRLYEIPGSVTRKVPPTAASLPAVNGSGDQEEEDESDDDIIEEEEGDVGSAERGLPETPPPGRHHEHHTRANLNVSPASAADCRRLSASLLLLLPQLLPLLLPCAVLARL</sequence>
<name>A0ABN7A9E6_9HEMI</name>
<evidence type="ECO:0000256" key="3">
    <source>
        <dbReference type="ARBA" id="ARBA00023157"/>
    </source>
</evidence>
<evidence type="ECO:0000313" key="8">
    <source>
        <dbReference type="Proteomes" id="UP001307889"/>
    </source>
</evidence>
<evidence type="ECO:0000256" key="5">
    <source>
        <dbReference type="SAM" id="MobiDB-lite"/>
    </source>
</evidence>
<organism evidence="7 8">
    <name type="scientific">Nesidiocoris tenuis</name>
    <dbReference type="NCBI Taxonomy" id="355587"/>
    <lineage>
        <taxon>Eukaryota</taxon>
        <taxon>Metazoa</taxon>
        <taxon>Ecdysozoa</taxon>
        <taxon>Arthropoda</taxon>
        <taxon>Hexapoda</taxon>
        <taxon>Insecta</taxon>
        <taxon>Pterygota</taxon>
        <taxon>Neoptera</taxon>
        <taxon>Paraneoptera</taxon>
        <taxon>Hemiptera</taxon>
        <taxon>Heteroptera</taxon>
        <taxon>Panheteroptera</taxon>
        <taxon>Cimicomorpha</taxon>
        <taxon>Miridae</taxon>
        <taxon>Dicyphina</taxon>
        <taxon>Nesidiocoris</taxon>
    </lineage>
</organism>
<dbReference type="InterPro" id="IPR003598">
    <property type="entry name" value="Ig_sub2"/>
</dbReference>
<dbReference type="Pfam" id="PF07679">
    <property type="entry name" value="I-set"/>
    <property type="match status" value="1"/>
</dbReference>
<evidence type="ECO:0000256" key="4">
    <source>
        <dbReference type="ARBA" id="ARBA00023319"/>
    </source>
</evidence>
<dbReference type="InterPro" id="IPR013098">
    <property type="entry name" value="Ig_I-set"/>
</dbReference>
<dbReference type="EMBL" id="AP028909">
    <property type="protein sequence ID" value="BES88598.1"/>
    <property type="molecule type" value="Genomic_DNA"/>
</dbReference>
<evidence type="ECO:0000256" key="1">
    <source>
        <dbReference type="ARBA" id="ARBA00022729"/>
    </source>
</evidence>
<dbReference type="PANTHER" id="PTHR12231:SF255">
    <property type="entry name" value="DPR-INTERACTING PROTEIN ALPHA, ISOFORM A"/>
    <property type="match status" value="1"/>
</dbReference>
<dbReference type="InterPro" id="IPR051170">
    <property type="entry name" value="Neural/epithelial_adhesion"/>
</dbReference>
<accession>A0ABN7A9E6</accession>
<feature type="region of interest" description="Disordered" evidence="5">
    <location>
        <begin position="134"/>
        <end position="188"/>
    </location>
</feature>
<gene>
    <name evidence="7" type="ORF">NTJ_01401</name>
</gene>
<dbReference type="InterPro" id="IPR036179">
    <property type="entry name" value="Ig-like_dom_sf"/>
</dbReference>
<feature type="compositionally biased region" description="Acidic residues" evidence="5">
    <location>
        <begin position="148"/>
        <end position="166"/>
    </location>
</feature>
<dbReference type="InterPro" id="IPR013783">
    <property type="entry name" value="Ig-like_fold"/>
</dbReference>
<keyword evidence="3" id="KW-1015">Disulfide bond</keyword>
<evidence type="ECO:0000313" key="7">
    <source>
        <dbReference type="EMBL" id="BES88598.1"/>
    </source>
</evidence>
<evidence type="ECO:0000256" key="2">
    <source>
        <dbReference type="ARBA" id="ARBA00022737"/>
    </source>
</evidence>
<dbReference type="SMART" id="SM00408">
    <property type="entry name" value="IGc2"/>
    <property type="match status" value="1"/>
</dbReference>
<keyword evidence="4" id="KW-0393">Immunoglobulin domain</keyword>
<dbReference type="Gene3D" id="2.60.40.10">
    <property type="entry name" value="Immunoglobulins"/>
    <property type="match status" value="1"/>
</dbReference>
<keyword evidence="8" id="KW-1185">Reference proteome</keyword>
<dbReference type="PROSITE" id="PS50835">
    <property type="entry name" value="IG_LIKE"/>
    <property type="match status" value="1"/>
</dbReference>
<dbReference type="PANTHER" id="PTHR12231">
    <property type="entry name" value="CTX-RELATED TYPE I TRANSMEMBRANE PROTEIN"/>
    <property type="match status" value="1"/>
</dbReference>
<protein>
    <submittedName>
        <fullName evidence="7">Immunoglobulin V-set domain</fullName>
    </submittedName>
</protein>
<keyword evidence="2" id="KW-0677">Repeat</keyword>
<proteinExistence type="predicted"/>